<feature type="transmembrane region" description="Helical" evidence="2">
    <location>
        <begin position="384"/>
        <end position="405"/>
    </location>
</feature>
<evidence type="ECO:0000259" key="3">
    <source>
        <dbReference type="Pfam" id="PF07916"/>
    </source>
</evidence>
<proteinExistence type="predicted"/>
<reference evidence="4 5" key="1">
    <citation type="submission" date="2007-04" db="EMBL/GenBank/DDBJ databases">
        <title>Complete genome sequence of Burkholderia multivorans ATCC 17616.</title>
        <authorList>
            <person name="Ohtsubo Y."/>
            <person name="Yamashita A."/>
            <person name="Kurokawa K."/>
            <person name="Takami H."/>
            <person name="Yuhara S."/>
            <person name="Nishiyama E."/>
            <person name="Endo R."/>
            <person name="Miyazaki R."/>
            <person name="Ono A."/>
            <person name="Yano K."/>
            <person name="Ito M."/>
            <person name="Sota M."/>
            <person name="Yuji N."/>
            <person name="Hattori M."/>
            <person name="Tsuda M."/>
        </authorList>
    </citation>
    <scope>NUCLEOTIDE SEQUENCE [LARGE SCALE GENOMIC DNA]</scope>
    <source>
        <strain evidence="5">ATCC 17616 / 249</strain>
        <plasmid evidence="5">Plasmid pTGL1</plasmid>
    </source>
</reference>
<keyword evidence="5" id="KW-1185">Reference proteome</keyword>
<dbReference type="HOGENOM" id="CLU_277825_0_0_4"/>
<protein>
    <submittedName>
        <fullName evidence="4">Type IV secretion system protein</fullName>
    </submittedName>
</protein>
<keyword evidence="4" id="KW-0614">Plasmid</keyword>
<dbReference type="Proteomes" id="UP000008815">
    <property type="component" value="Plasmid pTGL1"/>
</dbReference>
<keyword evidence="2" id="KW-0472">Membrane</keyword>
<dbReference type="InterPro" id="IPR012931">
    <property type="entry name" value="TraG_N_Proteobacteria"/>
</dbReference>
<feature type="transmembrane region" description="Helical" evidence="2">
    <location>
        <begin position="33"/>
        <end position="54"/>
    </location>
</feature>
<dbReference type="KEGG" id="bmu:Bmul_6220"/>
<accession>A0A0H3KZW2</accession>
<dbReference type="Pfam" id="PF07916">
    <property type="entry name" value="TraG_N"/>
    <property type="match status" value="1"/>
</dbReference>
<geneLocation type="plasmid" evidence="4 5">
    <name>pTGL1</name>
</geneLocation>
<feature type="compositionally biased region" description="Polar residues" evidence="1">
    <location>
        <begin position="1065"/>
        <end position="1075"/>
    </location>
</feature>
<feature type="domain" description="TraG N-terminal Proteobacteria" evidence="3">
    <location>
        <begin position="12"/>
        <end position="503"/>
    </location>
</feature>
<dbReference type="KEGG" id="bmj:BMULJ_06200"/>
<evidence type="ECO:0000256" key="1">
    <source>
        <dbReference type="SAM" id="MobiDB-lite"/>
    </source>
</evidence>
<dbReference type="RefSeq" id="WP_012211028.1">
    <property type="nucleotide sequence ID" value="NC_010070.1"/>
</dbReference>
<evidence type="ECO:0000256" key="2">
    <source>
        <dbReference type="SAM" id="Phobius"/>
    </source>
</evidence>
<evidence type="ECO:0000313" key="5">
    <source>
        <dbReference type="Proteomes" id="UP000008815"/>
    </source>
</evidence>
<name>A0A0H3KZW2_BURM1</name>
<feature type="compositionally biased region" description="Polar residues" evidence="1">
    <location>
        <begin position="1002"/>
        <end position="1016"/>
    </location>
</feature>
<keyword evidence="2" id="KW-0812">Transmembrane</keyword>
<feature type="compositionally biased region" description="Polar residues" evidence="1">
    <location>
        <begin position="941"/>
        <end position="960"/>
    </location>
</feature>
<feature type="compositionally biased region" description="Basic and acidic residues" evidence="1">
    <location>
        <begin position="1047"/>
        <end position="1063"/>
    </location>
</feature>
<sequence length="1140" mass="118019">MAIPTLTIYSATADPTTLRAILDSVAMVCKNNLMVWGFAVMVALWRLSASTAAAALRSASGQGGAVLGNGALSAAMPFILATVLTNPMLKSTVQIESTVNGSLTEVDNVPLAISIIPVAGSVLSMDLNDTVSTAFQRASAEYPTISASANGFLNPLKALLSARTATSRLSGIDSEVKTVLASCLGPDSGVNYSNIQRLVMNAGNTGATSAQSIPVNGINPTAIGALLYQASLNSTGKVNDIGLDSTNILSCSDAAYRVADDITNALNSLEFPRVVQGAVNGLDSPRPGADYSFNSLASQYYAVSRANTLGGVFAGGTGQANAEFMNLLFSEMVQGDLSCLRAGGDTLIQCQASVLQAAEVERNNLQAAASEIPAMRYAGAFGNYLIAVIIGLGPVIIMFMMFAGIEAGKSVKTAAHIIVWPLLVNNVGAEIVNGIISIDIANYLQALRQGGWLSQATTYTAYKELSLQIGVGSHIMSSLPVLMSIIFGLGESSAMTTVATNIAPRSKETTDNVAPAPQATRPMFEGGPVGTISQMGHGAGKLSMTGSVDAVSTSMNFGNMARDASRSLTQSEVRSHNLSAGESNLAEFRRAFSTGDFSRLNIDRQVGQTLAENFNNEIRSGKEQHAGNAVTGTRSNSNRTTIGAGGSVSASLKSGFSAGLGAHADTSTSADDALQRNDNRGQSDNYSDSVALSRALAKTMAQYSNTSAGSQSTSELSRALSTQRSYQQTLSEVQSVSDAATQGVRESSGFVSMSGKIGSEEIAWQQRANPEYAAFQMTQGRRFEENGATRPYLQTAAADAASGATGRLVGDRAGQAAINRHRAAVMLAQDQNARPEDRIAAARYLADEARAMQHMKFDPTNPAPMNLEIGSPRDGTGVSSSEIAPFARRHLPPPTAPAARIASTTSASPGDDGAHEGAIHPRGGRVGTVPAYRGPGASNPVAESQLPQANTSARAVQPGSNDHHAVRAEMPLSRARESKDLGGVTGRRSTAADTGAAVASGRQPSGTAADHSTSAPQIPPHTPNGPVHSPRVAPPPVPEQLPAFGGDFERQMRDELASRRDRVSASVQSGDTQAANAGLDAKGHGTAIRAAANVVDNVADIGRTAGAGSRTGLAPPVNPQKGRPSTPSANPDLTPGKRGN</sequence>
<feature type="region of interest" description="Disordered" evidence="1">
    <location>
        <begin position="506"/>
        <end position="526"/>
    </location>
</feature>
<feature type="region of interest" description="Disordered" evidence="1">
    <location>
        <begin position="1104"/>
        <end position="1140"/>
    </location>
</feature>
<feature type="transmembrane region" description="Helical" evidence="2">
    <location>
        <begin position="66"/>
        <end position="89"/>
    </location>
</feature>
<dbReference type="AlphaFoldDB" id="A0A0H3KZW2"/>
<feature type="region of interest" description="Disordered" evidence="1">
    <location>
        <begin position="663"/>
        <end position="688"/>
    </location>
</feature>
<evidence type="ECO:0000313" key="4">
    <source>
        <dbReference type="EMBL" id="BAG47991.1"/>
    </source>
</evidence>
<dbReference type="EMBL" id="AP009388">
    <property type="protein sequence ID" value="BAG47991.1"/>
    <property type="molecule type" value="Genomic_DNA"/>
</dbReference>
<keyword evidence="2" id="KW-1133">Transmembrane helix</keyword>
<feature type="region of interest" description="Disordered" evidence="1">
    <location>
        <begin position="619"/>
        <end position="644"/>
    </location>
</feature>
<feature type="region of interest" description="Disordered" evidence="1">
    <location>
        <begin position="889"/>
        <end position="1081"/>
    </location>
</feature>
<gene>
    <name evidence="4" type="primary">traG</name>
    <name evidence="4" type="ordered locus">BMULJ_06200</name>
</gene>
<organism evidence="4 5">
    <name type="scientific">Burkholderia multivorans (strain ATCC 17616 / 249)</name>
    <dbReference type="NCBI Taxonomy" id="395019"/>
    <lineage>
        <taxon>Bacteria</taxon>
        <taxon>Pseudomonadati</taxon>
        <taxon>Pseudomonadota</taxon>
        <taxon>Betaproteobacteria</taxon>
        <taxon>Burkholderiales</taxon>
        <taxon>Burkholderiaceae</taxon>
        <taxon>Burkholderia</taxon>
        <taxon>Burkholderia cepacia complex</taxon>
    </lineage>
</organism>
<feature type="compositionally biased region" description="Polar residues" evidence="1">
    <location>
        <begin position="630"/>
        <end position="641"/>
    </location>
</feature>